<reference evidence="1 2" key="1">
    <citation type="submission" date="2020-08" db="EMBL/GenBank/DDBJ databases">
        <title>Hymenobacter sp.</title>
        <authorList>
            <person name="Kim M.K."/>
        </authorList>
    </citation>
    <scope>NUCLEOTIDE SEQUENCE [LARGE SCALE GENOMIC DNA]</scope>
    <source>
        <strain evidence="1 2">BT507</strain>
    </source>
</reference>
<comment type="caution">
    <text evidence="1">The sequence shown here is derived from an EMBL/GenBank/DDBJ whole genome shotgun (WGS) entry which is preliminary data.</text>
</comment>
<evidence type="ECO:0000313" key="1">
    <source>
        <dbReference type="EMBL" id="MBC6609684.1"/>
    </source>
</evidence>
<evidence type="ECO:0000313" key="2">
    <source>
        <dbReference type="Proteomes" id="UP000622017"/>
    </source>
</evidence>
<gene>
    <name evidence="1" type="ORF">H8B15_02040</name>
</gene>
<proteinExistence type="predicted"/>
<dbReference type="RefSeq" id="WP_187317981.1">
    <property type="nucleotide sequence ID" value="NZ_JACSCY010000001.1"/>
</dbReference>
<name>A0ABR7MF24_9BACT</name>
<organism evidence="1 2">
    <name type="scientific">Hymenobacter citatus</name>
    <dbReference type="NCBI Taxonomy" id="2763506"/>
    <lineage>
        <taxon>Bacteria</taxon>
        <taxon>Pseudomonadati</taxon>
        <taxon>Bacteroidota</taxon>
        <taxon>Cytophagia</taxon>
        <taxon>Cytophagales</taxon>
        <taxon>Hymenobacteraceae</taxon>
        <taxon>Hymenobacter</taxon>
    </lineage>
</organism>
<accession>A0ABR7MF24</accession>
<protein>
    <submittedName>
        <fullName evidence="1">Uncharacterized protein</fullName>
    </submittedName>
</protein>
<sequence length="87" mass="10087">MAFSISGRKFEIWHASDVSTRDGLGWELWEITSSGRVLLIEIFRHDDLKKIDFATFASVDVPFEVIEILLQDFSKGGKDFIDYSQWE</sequence>
<dbReference type="Proteomes" id="UP000622017">
    <property type="component" value="Unassembled WGS sequence"/>
</dbReference>
<dbReference type="EMBL" id="JACSCY010000001">
    <property type="protein sequence ID" value="MBC6609684.1"/>
    <property type="molecule type" value="Genomic_DNA"/>
</dbReference>
<keyword evidence="2" id="KW-1185">Reference proteome</keyword>